<organism evidence="1 2">
    <name type="scientific">Neophaeococcomyces mojaviensis</name>
    <dbReference type="NCBI Taxonomy" id="3383035"/>
    <lineage>
        <taxon>Eukaryota</taxon>
        <taxon>Fungi</taxon>
        <taxon>Dikarya</taxon>
        <taxon>Ascomycota</taxon>
        <taxon>Pezizomycotina</taxon>
        <taxon>Eurotiomycetes</taxon>
        <taxon>Chaetothyriomycetidae</taxon>
        <taxon>Chaetothyriales</taxon>
        <taxon>Chaetothyriales incertae sedis</taxon>
        <taxon>Neophaeococcomyces</taxon>
    </lineage>
</organism>
<gene>
    <name evidence="1" type="ORF">H2198_002053</name>
</gene>
<proteinExistence type="predicted"/>
<evidence type="ECO:0000313" key="1">
    <source>
        <dbReference type="EMBL" id="KAJ9661310.1"/>
    </source>
</evidence>
<dbReference type="EMBL" id="JAPDRQ010000024">
    <property type="protein sequence ID" value="KAJ9661310.1"/>
    <property type="molecule type" value="Genomic_DNA"/>
</dbReference>
<evidence type="ECO:0000313" key="2">
    <source>
        <dbReference type="Proteomes" id="UP001172386"/>
    </source>
</evidence>
<comment type="caution">
    <text evidence="1">The sequence shown here is derived from an EMBL/GenBank/DDBJ whole genome shotgun (WGS) entry which is preliminary data.</text>
</comment>
<keyword evidence="2" id="KW-1185">Reference proteome</keyword>
<name>A0ACC3AFU9_9EURO</name>
<reference evidence="1" key="1">
    <citation type="submission" date="2022-10" db="EMBL/GenBank/DDBJ databases">
        <title>Culturing micro-colonial fungi from biological soil crusts in the Mojave desert and describing Neophaeococcomyces mojavensis, and introducing the new genera and species Taxawa tesnikishii.</title>
        <authorList>
            <person name="Kurbessoian T."/>
            <person name="Stajich J.E."/>
        </authorList>
    </citation>
    <scope>NUCLEOTIDE SEQUENCE</scope>
    <source>
        <strain evidence="1">JES_112</strain>
    </source>
</reference>
<dbReference type="Proteomes" id="UP001172386">
    <property type="component" value="Unassembled WGS sequence"/>
</dbReference>
<protein>
    <submittedName>
        <fullName evidence="1">Uncharacterized protein</fullName>
    </submittedName>
</protein>
<sequence>MRKRDRLQNWLGGSKSRASSPLPPANAITLTLTVNSSARVPSLNTNQNQALQRAIEEHIATIPDWEKDAFRSAAQQMTDDSVLEQVHSYDQNHRDGSFLRRRSESLSRMLNLLSRFTDAIAIGIQANPDVSSIIVGAARGIITMAIGFVGFFDKLSEMMGRMADYLGPLTAYAKSVGESKLVEDCLVNVYIVLLKFFRSARGVFVDSQNNARKWTSWRLFWRVQWLPFEEEFGTIEIHMRHHREVLSHAAEALNLDKSFEGSRNELARRQRELVREREDFLKWLSSYPFEEVHVRTFAKKHPGTGDWLLRRPEFDRWYTAQDSAVLWCYGKPGAGKSVLASNVIEHISSRCALDVHVGIAFAYYNYQANEMQEAFVISALIKQICRQNHSVPEGFLRVKNDALPPSQLGNVDSFLKAVEHYKLSKVFLVIDALDECPKFHRPAILKSLRDIVNRAAHVKVFVTSRPETDIEEAFTQMTAPRITIEAHNVQDDIHCYVTEEIRRLRQGFDGRKLNLNNPALEDQIIKRLTATAEGMFLWVNLQLIHLCEESESYNDRDVERALNTLPDGLDATYQRSLNHICQQNVRRQRLAFQTFRWVMYADRPLTVKELQHALAAEESGGRDCDAQITDWKFLLSACANLLEVVPPGSEDGTVGLIHYSVQEFITTNSDPRLQGQLLSAQHELDQIHAALATTCITYLMANLANLAPCKKTYMLMMRLEQCAFLWYAARSFDIHLVQSANTTALITLAEHLLQQPSKLLASMLQARAVRPYSGFPHFPIIYDDFNSFDRTVDSVMVIFSSRLYDIAEFRSHWKDRELNPLLLHAACSAGLTQAVAHLLKAGIAVNSADDNGVSAIYSAAVSGHIEAIRVLLDAGAELNTQCGVYGNALQAASVGSYEQIVQLLIEKGADVNAQGGYYGDALQAASIEGYEQIVRLLIERGADVNAQGGHYGSALQAASAGGYEQVVKMLLDAGAR</sequence>
<accession>A0ACC3AFU9</accession>